<evidence type="ECO:0000313" key="3">
    <source>
        <dbReference type="Proteomes" id="UP000466848"/>
    </source>
</evidence>
<dbReference type="SMART" id="SM00900">
    <property type="entry name" value="FMN_bind"/>
    <property type="match status" value="1"/>
</dbReference>
<dbReference type="KEGG" id="abut:Ami103574_06875"/>
<dbReference type="EMBL" id="CP048649">
    <property type="protein sequence ID" value="QIB69066.1"/>
    <property type="molecule type" value="Genomic_DNA"/>
</dbReference>
<dbReference type="Gene3D" id="3.90.1010.20">
    <property type="match status" value="1"/>
</dbReference>
<dbReference type="PROSITE" id="PS51257">
    <property type="entry name" value="PROKAR_LIPOPROTEIN"/>
    <property type="match status" value="1"/>
</dbReference>
<proteinExistence type="predicted"/>
<protein>
    <submittedName>
        <fullName evidence="2">FMN-binding protein</fullName>
    </submittedName>
</protein>
<accession>A0A858BYB5</accession>
<dbReference type="RefSeq" id="WP_163065987.1">
    <property type="nucleotide sequence ID" value="NZ_CP048649.1"/>
</dbReference>
<reference evidence="2 3" key="1">
    <citation type="submission" date="2020-02" db="EMBL/GenBank/DDBJ databases">
        <authorList>
            <person name="Kim Y.B."/>
            <person name="Roh S.W."/>
        </authorList>
    </citation>
    <scope>NUCLEOTIDE SEQUENCE [LARGE SCALE GENOMIC DNA]</scope>
    <source>
        <strain evidence="2 3">DSM 103574</strain>
    </source>
</reference>
<dbReference type="Pfam" id="PF04205">
    <property type="entry name" value="FMN_bind"/>
    <property type="match status" value="1"/>
</dbReference>
<organism evidence="2 3">
    <name type="scientific">Aminipila butyrica</name>
    <dbReference type="NCBI Taxonomy" id="433296"/>
    <lineage>
        <taxon>Bacteria</taxon>
        <taxon>Bacillati</taxon>
        <taxon>Bacillota</taxon>
        <taxon>Clostridia</taxon>
        <taxon>Peptostreptococcales</taxon>
        <taxon>Anaerovoracaceae</taxon>
        <taxon>Aminipila</taxon>
    </lineage>
</organism>
<dbReference type="AlphaFoldDB" id="A0A858BYB5"/>
<name>A0A858BYB5_9FIRM</name>
<dbReference type="GO" id="GO:0016020">
    <property type="term" value="C:membrane"/>
    <property type="evidence" value="ECO:0007669"/>
    <property type="project" value="InterPro"/>
</dbReference>
<dbReference type="InterPro" id="IPR007329">
    <property type="entry name" value="FMN-bd"/>
</dbReference>
<dbReference type="Proteomes" id="UP000466848">
    <property type="component" value="Chromosome"/>
</dbReference>
<evidence type="ECO:0000313" key="2">
    <source>
        <dbReference type="EMBL" id="QIB69066.1"/>
    </source>
</evidence>
<gene>
    <name evidence="2" type="ORF">Ami103574_06875</name>
</gene>
<evidence type="ECO:0000259" key="1">
    <source>
        <dbReference type="SMART" id="SM00900"/>
    </source>
</evidence>
<dbReference type="GO" id="GO:0010181">
    <property type="term" value="F:FMN binding"/>
    <property type="evidence" value="ECO:0007669"/>
    <property type="project" value="InterPro"/>
</dbReference>
<keyword evidence="3" id="KW-1185">Reference proteome</keyword>
<sequence length="158" mass="17743">MNSKRYFLHNKKWLQLILALVLLISLLAGCGAKEGTLQDGYFTAEMSDYSHGWKEFVTIYVKDQEIVSVEYNAKNASGFIKSWDMAYMRQMNAIQHTYPNRYTRQYGKQVLEKQSAEGVDAVSGASTSGVSFQQLVQAAIDMSKSAKNEVAIVPAKKE</sequence>
<feature type="domain" description="FMN-binding" evidence="1">
    <location>
        <begin position="52"/>
        <end position="143"/>
    </location>
</feature>